<keyword evidence="1" id="KW-0812">Transmembrane</keyword>
<dbReference type="Proteomes" id="UP000887564">
    <property type="component" value="Unplaced"/>
</dbReference>
<keyword evidence="1" id="KW-0472">Membrane</keyword>
<dbReference type="WBParaSite" id="PEQ_0001262001-mRNA-1">
    <property type="protein sequence ID" value="PEQ_0001262001-mRNA-1"/>
    <property type="gene ID" value="PEQ_0001262001"/>
</dbReference>
<keyword evidence="1" id="KW-1133">Transmembrane helix</keyword>
<reference evidence="3" key="1">
    <citation type="submission" date="2022-11" db="UniProtKB">
        <authorList>
            <consortium name="WormBaseParasite"/>
        </authorList>
    </citation>
    <scope>IDENTIFICATION</scope>
</reference>
<protein>
    <submittedName>
        <fullName evidence="3">Uncharacterized protein</fullName>
    </submittedName>
</protein>
<accession>A0A914S1H5</accession>
<evidence type="ECO:0000313" key="3">
    <source>
        <dbReference type="WBParaSite" id="PEQ_0001262001-mRNA-1"/>
    </source>
</evidence>
<feature type="transmembrane region" description="Helical" evidence="1">
    <location>
        <begin position="51"/>
        <end position="72"/>
    </location>
</feature>
<name>A0A914S1H5_PAREQ</name>
<dbReference type="AlphaFoldDB" id="A0A914S1H5"/>
<evidence type="ECO:0000313" key="2">
    <source>
        <dbReference type="Proteomes" id="UP000887564"/>
    </source>
</evidence>
<keyword evidence="2" id="KW-1185">Reference proteome</keyword>
<proteinExistence type="predicted"/>
<evidence type="ECO:0000256" key="1">
    <source>
        <dbReference type="SAM" id="Phobius"/>
    </source>
</evidence>
<feature type="transmembrane region" description="Helical" evidence="1">
    <location>
        <begin position="7"/>
        <end position="31"/>
    </location>
</feature>
<sequence>MDMEYQLILKIPLALITILEVLIAANIARQLYYKLRVDSLIDDRDKYRPKIAHSAYVVINSFWVSPTIAALLQTMVKYHCTYDS</sequence>
<organism evidence="2 3">
    <name type="scientific">Parascaris equorum</name>
    <name type="common">Equine roundworm</name>
    <dbReference type="NCBI Taxonomy" id="6256"/>
    <lineage>
        <taxon>Eukaryota</taxon>
        <taxon>Metazoa</taxon>
        <taxon>Ecdysozoa</taxon>
        <taxon>Nematoda</taxon>
        <taxon>Chromadorea</taxon>
        <taxon>Rhabditida</taxon>
        <taxon>Spirurina</taxon>
        <taxon>Ascaridomorpha</taxon>
        <taxon>Ascaridoidea</taxon>
        <taxon>Ascarididae</taxon>
        <taxon>Parascaris</taxon>
    </lineage>
</organism>